<feature type="compositionally biased region" description="Polar residues" evidence="1">
    <location>
        <begin position="64"/>
        <end position="76"/>
    </location>
</feature>
<dbReference type="EMBL" id="BOSM01000006">
    <property type="protein sequence ID" value="GIP59741.1"/>
    <property type="molecule type" value="Genomic_DNA"/>
</dbReference>
<dbReference type="InterPro" id="IPR028897">
    <property type="entry name" value="Tox-HDC_dom"/>
</dbReference>
<organism evidence="2 3">
    <name type="scientific">Paenibacillus woosongensis</name>
    <dbReference type="NCBI Taxonomy" id="307580"/>
    <lineage>
        <taxon>Bacteria</taxon>
        <taxon>Bacillati</taxon>
        <taxon>Bacillota</taxon>
        <taxon>Bacilli</taxon>
        <taxon>Bacillales</taxon>
        <taxon>Paenibacillaceae</taxon>
        <taxon>Paenibacillus</taxon>
    </lineage>
</organism>
<comment type="caution">
    <text evidence="2">The sequence shown here is derived from an EMBL/GenBank/DDBJ whole genome shotgun (WGS) entry which is preliminary data.</text>
</comment>
<dbReference type="Proteomes" id="UP000681290">
    <property type="component" value="Unassembled WGS sequence"/>
</dbReference>
<keyword evidence="3" id="KW-1185">Reference proteome</keyword>
<protein>
    <recommendedName>
        <fullName evidence="4">Pre-toxin TG domain-containing protein</fullName>
    </recommendedName>
</protein>
<name>A0ABQ4MV25_9BACL</name>
<gene>
    <name evidence="2" type="ORF">J15TS10_35550</name>
</gene>
<evidence type="ECO:0000313" key="3">
    <source>
        <dbReference type="Proteomes" id="UP000681290"/>
    </source>
</evidence>
<feature type="compositionally biased region" description="Basic and acidic residues" evidence="1">
    <location>
        <begin position="77"/>
        <end position="92"/>
    </location>
</feature>
<reference evidence="2 3" key="1">
    <citation type="submission" date="2021-03" db="EMBL/GenBank/DDBJ databases">
        <title>Antimicrobial resistance genes in bacteria isolated from Japanese honey, and their potential for conferring macrolide and lincosamide resistance in the American foulbrood pathogen Paenibacillus larvae.</title>
        <authorList>
            <person name="Okamoto M."/>
            <person name="Kumagai M."/>
            <person name="Kanamori H."/>
            <person name="Takamatsu D."/>
        </authorList>
    </citation>
    <scope>NUCLEOTIDE SEQUENCE [LARGE SCALE GENOMIC DNA]</scope>
    <source>
        <strain evidence="2 3">J15TS10</strain>
    </source>
</reference>
<evidence type="ECO:0000313" key="2">
    <source>
        <dbReference type="EMBL" id="GIP59741.1"/>
    </source>
</evidence>
<proteinExistence type="predicted"/>
<evidence type="ECO:0008006" key="4">
    <source>
        <dbReference type="Google" id="ProtNLM"/>
    </source>
</evidence>
<dbReference type="Pfam" id="PF15656">
    <property type="entry name" value="Tox-HDC"/>
    <property type="match status" value="1"/>
</dbReference>
<sequence>MLASGFASGYTDYTLTELINGRRPTFREAVTVGAQSAMFSGFLVGLRPVKNALQDLFTKGIKPKTSSSNKTQNPHLETNKTDIDVPSNKESEVTVSPKNSLELHDTSAANKIEEGKKASNRGGYGSDGQDVPYLSDFFKGADEGILRGIDEPTFYLVKNEAGGSIHVSTDKIKQRHFTNIVEESKGKVNILTGAHGTVDGTLIPEKTFFDSDLMKWGNNPNVNVLDITKLSDDQISKIVQGDGVIVCGWCYSERSQDILRAMKLIK</sequence>
<evidence type="ECO:0000256" key="1">
    <source>
        <dbReference type="SAM" id="MobiDB-lite"/>
    </source>
</evidence>
<feature type="region of interest" description="Disordered" evidence="1">
    <location>
        <begin position="61"/>
        <end position="99"/>
    </location>
</feature>
<accession>A0ABQ4MV25</accession>